<dbReference type="HOGENOM" id="CLU_043129_0_0_7"/>
<proteinExistence type="predicted"/>
<dbReference type="AlphaFoldDB" id="C5ZXN8"/>
<sequence length="350" mass="40786">MLGIELKKRFKKVLIIEKEEDILRRASLINQARVHGGYHYPRSLVTAARSLKNFDRFCKDFSEAIKKDFEKYYVISRIGSKTNARQFYQIFQKMNAPISKAPNHIYNFFNRDMIEEIFCVREYAFNANILREILSHQLKKLNCEILLDLEVKSVNHRNNEIEVATQKQSFFADHVFNCTYAGLNKILKNSNLPLLNLKSEVTEMALIEIPEEIRNLSFTIMDGEFFSIMPYPAYKHSNGCLSTLSHVRYTPHSSWLDTKHFHDGYSVLKNTKESNFIYMLKSAMRFIPLIEKSNYINSLFEIKVVSINNENDDGRPIVFTKDYGIKNFSNILGGKIDNIYDILGVLKNET</sequence>
<dbReference type="SUPFAM" id="SSF51905">
    <property type="entry name" value="FAD/NAD(P)-binding domain"/>
    <property type="match status" value="1"/>
</dbReference>
<evidence type="ECO:0000313" key="3">
    <source>
        <dbReference type="Proteomes" id="UP000007032"/>
    </source>
</evidence>
<dbReference type="STRING" id="537970.HCAN_1196"/>
<organism evidence="2 3">
    <name type="scientific">Helicobacter canadensis MIT 98-5491</name>
    <dbReference type="NCBI Taxonomy" id="537970"/>
    <lineage>
        <taxon>Bacteria</taxon>
        <taxon>Pseudomonadati</taxon>
        <taxon>Campylobacterota</taxon>
        <taxon>Epsilonproteobacteria</taxon>
        <taxon>Campylobacterales</taxon>
        <taxon>Helicobacteraceae</taxon>
        <taxon>Helicobacter</taxon>
    </lineage>
</organism>
<evidence type="ECO:0000259" key="1">
    <source>
        <dbReference type="Pfam" id="PF01266"/>
    </source>
</evidence>
<dbReference type="Gene3D" id="3.30.9.10">
    <property type="entry name" value="D-Amino Acid Oxidase, subunit A, domain 2"/>
    <property type="match status" value="1"/>
</dbReference>
<dbReference type="EMBL" id="CM000776">
    <property type="protein sequence ID" value="EES89906.1"/>
    <property type="molecule type" value="Genomic_DNA"/>
</dbReference>
<keyword evidence="3" id="KW-1185">Reference proteome</keyword>
<gene>
    <name evidence="2" type="ORF">HCAN_1196</name>
</gene>
<dbReference type="InterPro" id="IPR006076">
    <property type="entry name" value="FAD-dep_OxRdtase"/>
</dbReference>
<name>C5ZXN8_9HELI</name>
<evidence type="ECO:0000313" key="2">
    <source>
        <dbReference type="EMBL" id="EES89906.1"/>
    </source>
</evidence>
<dbReference type="Proteomes" id="UP000007032">
    <property type="component" value="Chromosome"/>
</dbReference>
<dbReference type="InterPro" id="IPR036188">
    <property type="entry name" value="FAD/NAD-bd_sf"/>
</dbReference>
<dbReference type="Gene3D" id="3.50.50.60">
    <property type="entry name" value="FAD/NAD(P)-binding domain"/>
    <property type="match status" value="1"/>
</dbReference>
<reference evidence="2 3" key="1">
    <citation type="journal article" date="2009" name="J. Bacteriol.">
        <title>Genome sequence of the emerging pathogen Helicobacter canadensis.</title>
        <authorList>
            <person name="Loman N.J."/>
            <person name="Snyder L.A."/>
            <person name="Linton J.D."/>
            <person name="Langdon R."/>
            <person name="Lawson A.J."/>
            <person name="Weinstock G.M."/>
            <person name="Wren B.W."/>
            <person name="Pallen M.J."/>
        </authorList>
    </citation>
    <scope>NUCLEOTIDE SEQUENCE [LARGE SCALE GENOMIC DNA]</scope>
    <source>
        <strain evidence="2 3">MIT 98-5491</strain>
    </source>
</reference>
<protein>
    <recommendedName>
        <fullName evidence="1">FAD dependent oxidoreductase domain-containing protein</fullName>
    </recommendedName>
</protein>
<feature type="domain" description="FAD dependent oxidoreductase" evidence="1">
    <location>
        <begin position="5"/>
        <end position="231"/>
    </location>
</feature>
<accession>C5ZXN8</accession>
<dbReference type="Pfam" id="PF01266">
    <property type="entry name" value="DAO"/>
    <property type="match status" value="1"/>
</dbReference>
<dbReference type="eggNOG" id="COG0665">
    <property type="taxonomic scope" value="Bacteria"/>
</dbReference>